<reference evidence="2 3" key="1">
    <citation type="submission" date="2018-04" db="EMBL/GenBank/DDBJ databases">
        <title>Genomic Encyclopedia of Archaeal and Bacterial Type Strains, Phase II (KMG-II): from individual species to whole genera.</title>
        <authorList>
            <person name="Goeker M."/>
        </authorList>
    </citation>
    <scope>NUCLEOTIDE SEQUENCE [LARGE SCALE GENOMIC DNA]</scope>
    <source>
        <strain evidence="2 3">DSM 45787</strain>
    </source>
</reference>
<dbReference type="GO" id="GO:0008168">
    <property type="term" value="F:methyltransferase activity"/>
    <property type="evidence" value="ECO:0007669"/>
    <property type="project" value="UniProtKB-KW"/>
</dbReference>
<gene>
    <name evidence="2" type="ORF">C8P63_103151</name>
</gene>
<dbReference type="GO" id="GO:0032259">
    <property type="term" value="P:methylation"/>
    <property type="evidence" value="ECO:0007669"/>
    <property type="project" value="UniProtKB-KW"/>
</dbReference>
<name>A0A2T6C7W8_9BACL</name>
<dbReference type="Pfam" id="PF13489">
    <property type="entry name" value="Methyltransf_23"/>
    <property type="match status" value="1"/>
</dbReference>
<proteinExistence type="predicted"/>
<dbReference type="EMBL" id="QBKR01000003">
    <property type="protein sequence ID" value="PTX64366.1"/>
    <property type="molecule type" value="Genomic_DNA"/>
</dbReference>
<accession>A0A2T6C7W8</accession>
<dbReference type="Proteomes" id="UP000244240">
    <property type="component" value="Unassembled WGS sequence"/>
</dbReference>
<dbReference type="SUPFAM" id="SSF53335">
    <property type="entry name" value="S-adenosyl-L-methionine-dependent methyltransferases"/>
    <property type="match status" value="1"/>
</dbReference>
<sequence>MPMMPAPSPDGGVETKYPYGEEHIGTTELNPSYRVDLRNPGPEELDRLFESDQVKDWSQLSWKDAGRPYRVENMAEGKKKWEAEANEDMSVKTSWEHFNRSFHEWFVKDVPRELNETKSNLKQHLSRFRWSEVKAALGDYMRLSLWNYVQRVEDGIWDPRGKRALFRGLDVEKPRILFLGAAEGYEAMQLSAMYPGGEAVLVDYDAFCKTDRYGRFPDSYPFLGTNPATGGPEVWYKEQMKIEYIVDDIRNLAFGREFDIVLSVGLLEHFPDEYKPEVLDWHRKFLKPGGVAILTTPRDQVKSRLYYKIMADVMNYTYRELMNIRQMGLYLHENGFGILRHGIIKVHNGIVAKPR</sequence>
<evidence type="ECO:0000313" key="3">
    <source>
        <dbReference type="Proteomes" id="UP000244240"/>
    </source>
</evidence>
<dbReference type="CDD" id="cd02440">
    <property type="entry name" value="AdoMet_MTases"/>
    <property type="match status" value="1"/>
</dbReference>
<feature type="region of interest" description="Disordered" evidence="1">
    <location>
        <begin position="1"/>
        <end position="35"/>
    </location>
</feature>
<keyword evidence="3" id="KW-1185">Reference proteome</keyword>
<keyword evidence="2" id="KW-0808">Transferase</keyword>
<evidence type="ECO:0000256" key="1">
    <source>
        <dbReference type="SAM" id="MobiDB-lite"/>
    </source>
</evidence>
<dbReference type="RefSeq" id="WP_342748048.1">
    <property type="nucleotide sequence ID" value="NZ_QBKR01000003.1"/>
</dbReference>
<organism evidence="2 3">
    <name type="scientific">Melghirimyces profundicolus</name>
    <dbReference type="NCBI Taxonomy" id="1242148"/>
    <lineage>
        <taxon>Bacteria</taxon>
        <taxon>Bacillati</taxon>
        <taxon>Bacillota</taxon>
        <taxon>Bacilli</taxon>
        <taxon>Bacillales</taxon>
        <taxon>Thermoactinomycetaceae</taxon>
        <taxon>Melghirimyces</taxon>
    </lineage>
</organism>
<comment type="caution">
    <text evidence="2">The sequence shown here is derived from an EMBL/GenBank/DDBJ whole genome shotgun (WGS) entry which is preliminary data.</text>
</comment>
<evidence type="ECO:0000313" key="2">
    <source>
        <dbReference type="EMBL" id="PTX64366.1"/>
    </source>
</evidence>
<keyword evidence="2" id="KW-0489">Methyltransferase</keyword>
<dbReference type="Gene3D" id="3.40.50.150">
    <property type="entry name" value="Vaccinia Virus protein VP39"/>
    <property type="match status" value="1"/>
</dbReference>
<dbReference type="InterPro" id="IPR029063">
    <property type="entry name" value="SAM-dependent_MTases_sf"/>
</dbReference>
<protein>
    <submittedName>
        <fullName evidence="2">Methyltransferase family protein</fullName>
    </submittedName>
</protein>
<dbReference type="AlphaFoldDB" id="A0A2T6C7W8"/>